<evidence type="ECO:0000313" key="4">
    <source>
        <dbReference type="EMBL" id="KAL2889096.1"/>
    </source>
</evidence>
<dbReference type="InterPro" id="IPR001952">
    <property type="entry name" value="Alkaline_phosphatase"/>
</dbReference>
<dbReference type="PANTHER" id="PTHR11596">
    <property type="entry name" value="ALKALINE PHOSPHATASE"/>
    <property type="match status" value="1"/>
</dbReference>
<dbReference type="InterPro" id="IPR017850">
    <property type="entry name" value="Alkaline_phosphatase_core_sf"/>
</dbReference>
<evidence type="ECO:0000256" key="1">
    <source>
        <dbReference type="ARBA" id="ARBA00012647"/>
    </source>
</evidence>
<dbReference type="PRINTS" id="PR00113">
    <property type="entry name" value="ALKPHPHTASE"/>
</dbReference>
<dbReference type="RefSeq" id="XP_070860276.1">
    <property type="nucleotide sequence ID" value="XM_071001989.1"/>
</dbReference>
<proteinExistence type="inferred from homology"/>
<comment type="similarity">
    <text evidence="2">Belongs to the alkaline phosphatase family.</text>
</comment>
<keyword evidence="5" id="KW-1185">Reference proteome</keyword>
<reference evidence="4 5" key="1">
    <citation type="submission" date="2020-05" db="EMBL/GenBank/DDBJ databases">
        <title>Ceratocystis lukuohia genome.</title>
        <authorList>
            <person name="Harrington T.C."/>
            <person name="Kim K."/>
            <person name="Mayers C.G."/>
        </authorList>
    </citation>
    <scope>NUCLEOTIDE SEQUENCE [LARGE SCALE GENOMIC DNA]</scope>
    <source>
        <strain evidence="4 5">C4212</strain>
    </source>
</reference>
<gene>
    <name evidence="4" type="ORF">HOO65_030597</name>
</gene>
<dbReference type="SMART" id="SM00098">
    <property type="entry name" value="alkPPc"/>
    <property type="match status" value="1"/>
</dbReference>
<dbReference type="Proteomes" id="UP001610728">
    <property type="component" value="Unassembled WGS sequence"/>
</dbReference>
<organism evidence="4 5">
    <name type="scientific">Ceratocystis lukuohia</name>
    <dbReference type="NCBI Taxonomy" id="2019550"/>
    <lineage>
        <taxon>Eukaryota</taxon>
        <taxon>Fungi</taxon>
        <taxon>Dikarya</taxon>
        <taxon>Ascomycota</taxon>
        <taxon>Pezizomycotina</taxon>
        <taxon>Sordariomycetes</taxon>
        <taxon>Hypocreomycetidae</taxon>
        <taxon>Microascales</taxon>
        <taxon>Ceratocystidaceae</taxon>
        <taxon>Ceratocystis</taxon>
    </lineage>
</organism>
<feature type="signal peptide" evidence="3">
    <location>
        <begin position="1"/>
        <end position="18"/>
    </location>
</feature>
<evidence type="ECO:0000313" key="5">
    <source>
        <dbReference type="Proteomes" id="UP001610728"/>
    </source>
</evidence>
<dbReference type="EMBL" id="JABSNW010000003">
    <property type="protein sequence ID" value="KAL2889096.1"/>
    <property type="molecule type" value="Genomic_DNA"/>
</dbReference>
<dbReference type="Pfam" id="PF00245">
    <property type="entry name" value="Alk_phosphatase"/>
    <property type="match status" value="1"/>
</dbReference>
<accession>A0ABR4MLD0</accession>
<dbReference type="CDD" id="cd16012">
    <property type="entry name" value="ALP"/>
    <property type="match status" value="1"/>
</dbReference>
<comment type="caution">
    <text evidence="4">The sequence shown here is derived from an EMBL/GenBank/DDBJ whole genome shotgun (WGS) entry which is preliminary data.</text>
</comment>
<keyword evidence="3" id="KW-0732">Signal</keyword>
<name>A0ABR4MLD0_9PEZI</name>
<feature type="chain" id="PRO_5047053966" description="alkaline phosphatase" evidence="3">
    <location>
        <begin position="19"/>
        <end position="682"/>
    </location>
</feature>
<dbReference type="PANTHER" id="PTHR11596:SF72">
    <property type="entry name" value="ALKALINE PHOSPHATASE"/>
    <property type="match status" value="1"/>
</dbReference>
<protein>
    <recommendedName>
        <fullName evidence="1">alkaline phosphatase</fullName>
        <ecNumber evidence="1">3.1.3.1</ecNumber>
    </recommendedName>
</protein>
<dbReference type="GeneID" id="98117414"/>
<evidence type="ECO:0000256" key="3">
    <source>
        <dbReference type="SAM" id="SignalP"/>
    </source>
</evidence>
<sequence>MAKLTSLALLASASLGAAQTYQRLGTCHKLGCILPPDQADFLPGQYFDLRVEVHAPLNGSEAFNNGVPDEAFTTTIRKVGEEVARPITEFFPTEEPILETWQFGWYEDRFARAAESKSIVNVASKIYRRIHIKDPGEYEVTLTYYNGETTVANWVVRPIYSDRKAKNVILFIGDGMTTSMASFSITAARMLAHKSVNGKYQSHMAMDSFPVLGHQMTHSIDTTMTDSANSASALYSGHKGSARSMGVYSDSSPDQFDDPKVETIVELVTRILGMHWGAATTANLNDATPAALVSHTRSRSNYGPIIDQILNGITNYTWNEYVGPEVFLGGGAEAFLPGDISYLGQDYYSEFAKKGYGISWNKSSLMDMDSTSRALGVFSTGSLPVWLDRNIYTENLAKMKNHPSGEAVPALDVPGLTEIASKAIEITHARSRENGEDKGFFLMIEAASIDKQMHRLDYDRGLGDLLELDDTISKTIEQLKEMGILDETQIIVTADHGHGFDVFGSADTKYLAAAQGDRQKRNAIGVYGQSGESQYTKPVPGISYGTGPNFPVNWEPRYAMAAGMAASPDHREDYRVHKDGPRSPIVRTFDEDGKKQVYANPKDSINGMLINGTLSTVIANSAHSMTDVPVFARGPCQNEFGGVYNNVDVFYKIAKCLGLGTKRTDDVQEDSQHATSRAADRF</sequence>
<evidence type="ECO:0000256" key="2">
    <source>
        <dbReference type="RuleBase" id="RU003946"/>
    </source>
</evidence>
<dbReference type="SUPFAM" id="SSF53649">
    <property type="entry name" value="Alkaline phosphatase-like"/>
    <property type="match status" value="1"/>
</dbReference>
<dbReference type="Gene3D" id="3.40.720.10">
    <property type="entry name" value="Alkaline Phosphatase, subunit A"/>
    <property type="match status" value="1"/>
</dbReference>
<dbReference type="EC" id="3.1.3.1" evidence="1"/>